<accession>A0A2P6Q4W9</accession>
<keyword evidence="2" id="KW-1185">Reference proteome</keyword>
<reference evidence="1 2" key="1">
    <citation type="journal article" date="2018" name="Nat. Genet.">
        <title>The Rosa genome provides new insights in the design of modern roses.</title>
        <authorList>
            <person name="Bendahmane M."/>
        </authorList>
    </citation>
    <scope>NUCLEOTIDE SEQUENCE [LARGE SCALE GENOMIC DNA]</scope>
    <source>
        <strain evidence="2">cv. Old Blush</strain>
    </source>
</reference>
<dbReference type="PANTHER" id="PTHR45296:SF1">
    <property type="entry name" value="TRANSDUCIN_WD40 REPEAT-LIKE SUPERFAMILY PROTEIN"/>
    <property type="match status" value="1"/>
</dbReference>
<dbReference type="Proteomes" id="UP000238479">
    <property type="component" value="Chromosome 5"/>
</dbReference>
<sequence>MLQARNETVVYVSSGRKFKSFDVRLAGKSSNLIVSVFVCFHFWKGSSCSWNVLESFEYNKEKINQIACSSKASFLAAADDGGDIKIVDIRRERIYRTLRADACHTSRYFQMACKPRIFHPIAFCLSWNSLHCIHLDRISSSMQFLPLRPSEVITGGLDPKLVMWDFSKGRPNKILNFGKYPSSLPFNLFDITRMIFNHN</sequence>
<dbReference type="SUPFAM" id="SSF50978">
    <property type="entry name" value="WD40 repeat-like"/>
    <property type="match status" value="1"/>
</dbReference>
<proteinExistence type="predicted"/>
<dbReference type="STRING" id="74649.A0A2P6Q4W9"/>
<dbReference type="InterPro" id="IPR036322">
    <property type="entry name" value="WD40_repeat_dom_sf"/>
</dbReference>
<dbReference type="Gene3D" id="2.130.10.10">
    <property type="entry name" value="YVTN repeat-like/Quinoprotein amine dehydrogenase"/>
    <property type="match status" value="1"/>
</dbReference>
<dbReference type="AlphaFoldDB" id="A0A2P6Q4W9"/>
<dbReference type="PANTHER" id="PTHR45296">
    <property type="entry name" value="TRANSDUCIN/WD40 REPEAT-LIKE SUPERFAMILY PROTEIN"/>
    <property type="match status" value="1"/>
</dbReference>
<protein>
    <submittedName>
        <fullName evidence="1">Putative transcription factor WD40-like family</fullName>
    </submittedName>
</protein>
<gene>
    <name evidence="1" type="ORF">RchiOBHm_Chr5g0011471</name>
</gene>
<dbReference type="EMBL" id="PDCK01000043">
    <property type="protein sequence ID" value="PRQ29216.1"/>
    <property type="molecule type" value="Genomic_DNA"/>
</dbReference>
<evidence type="ECO:0000313" key="1">
    <source>
        <dbReference type="EMBL" id="PRQ29216.1"/>
    </source>
</evidence>
<evidence type="ECO:0000313" key="2">
    <source>
        <dbReference type="Proteomes" id="UP000238479"/>
    </source>
</evidence>
<comment type="caution">
    <text evidence="1">The sequence shown here is derived from an EMBL/GenBank/DDBJ whole genome shotgun (WGS) entry which is preliminary data.</text>
</comment>
<name>A0A2P6Q4W9_ROSCH</name>
<dbReference type="OMA" id="ACKPRIF"/>
<dbReference type="Gramene" id="PRQ29216">
    <property type="protein sequence ID" value="PRQ29216"/>
    <property type="gene ID" value="RchiOBHm_Chr5g0011471"/>
</dbReference>
<organism evidence="1 2">
    <name type="scientific">Rosa chinensis</name>
    <name type="common">China rose</name>
    <dbReference type="NCBI Taxonomy" id="74649"/>
    <lineage>
        <taxon>Eukaryota</taxon>
        <taxon>Viridiplantae</taxon>
        <taxon>Streptophyta</taxon>
        <taxon>Embryophyta</taxon>
        <taxon>Tracheophyta</taxon>
        <taxon>Spermatophyta</taxon>
        <taxon>Magnoliopsida</taxon>
        <taxon>eudicotyledons</taxon>
        <taxon>Gunneridae</taxon>
        <taxon>Pentapetalae</taxon>
        <taxon>rosids</taxon>
        <taxon>fabids</taxon>
        <taxon>Rosales</taxon>
        <taxon>Rosaceae</taxon>
        <taxon>Rosoideae</taxon>
        <taxon>Rosoideae incertae sedis</taxon>
        <taxon>Rosa</taxon>
    </lineage>
</organism>
<dbReference type="InterPro" id="IPR015943">
    <property type="entry name" value="WD40/YVTN_repeat-like_dom_sf"/>
</dbReference>